<evidence type="ECO:0000256" key="2">
    <source>
        <dbReference type="ARBA" id="ARBA00009399"/>
    </source>
</evidence>
<comment type="caution">
    <text evidence="8">The sequence shown here is derived from an EMBL/GenBank/DDBJ whole genome shotgun (WGS) entry which is preliminary data.</text>
</comment>
<sequence>MVIDTQADPGGRFGRESRNRGRHLGDWLPAPLRRVIPRELVGFAMLSGLTFAVDLALLWLLRHVLAMPVPAAVSLAYIGAVGLNYLFNRTWNFRSRAPMGRESLRYAVVAIADYLLTVGLTTGLNAAGVEFWTSRLISAAFVVLLAYAAARWFVFRGARCPDAAGPVER</sequence>
<evidence type="ECO:0000259" key="7">
    <source>
        <dbReference type="Pfam" id="PF04138"/>
    </source>
</evidence>
<name>A0ABS1W0G0_9ACTN</name>
<keyword evidence="5 6" id="KW-0472">Membrane</keyword>
<evidence type="ECO:0000256" key="1">
    <source>
        <dbReference type="ARBA" id="ARBA00004141"/>
    </source>
</evidence>
<feature type="transmembrane region" description="Helical" evidence="6">
    <location>
        <begin position="106"/>
        <end position="124"/>
    </location>
</feature>
<proteinExistence type="inferred from homology"/>
<feature type="transmembrane region" description="Helical" evidence="6">
    <location>
        <begin position="40"/>
        <end position="61"/>
    </location>
</feature>
<dbReference type="PANTHER" id="PTHR38459">
    <property type="entry name" value="PROPHAGE BACTOPRENOL-LINKED GLUCOSE TRANSLOCASE HOMOLOG"/>
    <property type="match status" value="1"/>
</dbReference>
<comment type="similarity">
    <text evidence="2">Belongs to the GtrA family.</text>
</comment>
<keyword evidence="4 6" id="KW-1133">Transmembrane helix</keyword>
<dbReference type="InterPro" id="IPR007267">
    <property type="entry name" value="GtrA_DPMS_TM"/>
</dbReference>
<feature type="domain" description="GtrA/DPMS transmembrane" evidence="7">
    <location>
        <begin position="43"/>
        <end position="155"/>
    </location>
</feature>
<feature type="transmembrane region" description="Helical" evidence="6">
    <location>
        <begin position="136"/>
        <end position="154"/>
    </location>
</feature>
<dbReference type="InterPro" id="IPR051401">
    <property type="entry name" value="GtrA_CellWall_Glycosyl"/>
</dbReference>
<reference evidence="8 9" key="1">
    <citation type="submission" date="2021-01" db="EMBL/GenBank/DDBJ databases">
        <title>Actinoplanes sp. nov. LDG1-01 isolated from lichen.</title>
        <authorList>
            <person name="Saeng-In P."/>
            <person name="Phongsopitanun W."/>
            <person name="Kanchanasin P."/>
            <person name="Yuki M."/>
            <person name="Kudo T."/>
            <person name="Ohkuma M."/>
            <person name="Tanasupawat S."/>
        </authorList>
    </citation>
    <scope>NUCLEOTIDE SEQUENCE [LARGE SCALE GENOMIC DNA]</scope>
    <source>
        <strain evidence="8 9">LDG1-01</strain>
    </source>
</reference>
<dbReference type="Proteomes" id="UP000598996">
    <property type="component" value="Unassembled WGS sequence"/>
</dbReference>
<evidence type="ECO:0000256" key="3">
    <source>
        <dbReference type="ARBA" id="ARBA00022692"/>
    </source>
</evidence>
<evidence type="ECO:0000313" key="8">
    <source>
        <dbReference type="EMBL" id="MBL7260199.1"/>
    </source>
</evidence>
<dbReference type="PANTHER" id="PTHR38459:SF1">
    <property type="entry name" value="PROPHAGE BACTOPRENOL-LINKED GLUCOSE TRANSLOCASE HOMOLOG"/>
    <property type="match status" value="1"/>
</dbReference>
<gene>
    <name evidence="8" type="ORF">JKJ07_38460</name>
</gene>
<feature type="transmembrane region" description="Helical" evidence="6">
    <location>
        <begin position="67"/>
        <end position="86"/>
    </location>
</feature>
<dbReference type="EMBL" id="JAENHO010000013">
    <property type="protein sequence ID" value="MBL7260199.1"/>
    <property type="molecule type" value="Genomic_DNA"/>
</dbReference>
<organism evidence="8 9">
    <name type="scientific">Paractinoplanes lichenicola</name>
    <dbReference type="NCBI Taxonomy" id="2802976"/>
    <lineage>
        <taxon>Bacteria</taxon>
        <taxon>Bacillati</taxon>
        <taxon>Actinomycetota</taxon>
        <taxon>Actinomycetes</taxon>
        <taxon>Micromonosporales</taxon>
        <taxon>Micromonosporaceae</taxon>
        <taxon>Paractinoplanes</taxon>
    </lineage>
</organism>
<dbReference type="RefSeq" id="WP_202996900.1">
    <property type="nucleotide sequence ID" value="NZ_JAENHO010000013.1"/>
</dbReference>
<accession>A0ABS1W0G0</accession>
<evidence type="ECO:0000256" key="5">
    <source>
        <dbReference type="ARBA" id="ARBA00023136"/>
    </source>
</evidence>
<keyword evidence="9" id="KW-1185">Reference proteome</keyword>
<evidence type="ECO:0000256" key="4">
    <source>
        <dbReference type="ARBA" id="ARBA00022989"/>
    </source>
</evidence>
<dbReference type="Pfam" id="PF04138">
    <property type="entry name" value="GtrA_DPMS_TM"/>
    <property type="match status" value="1"/>
</dbReference>
<comment type="subcellular location">
    <subcellularLocation>
        <location evidence="1">Membrane</location>
        <topology evidence="1">Multi-pass membrane protein</topology>
    </subcellularLocation>
</comment>
<evidence type="ECO:0000313" key="9">
    <source>
        <dbReference type="Proteomes" id="UP000598996"/>
    </source>
</evidence>
<protein>
    <submittedName>
        <fullName evidence="8">GtrA family protein</fullName>
    </submittedName>
</protein>
<keyword evidence="3 6" id="KW-0812">Transmembrane</keyword>
<evidence type="ECO:0000256" key="6">
    <source>
        <dbReference type="SAM" id="Phobius"/>
    </source>
</evidence>